<feature type="transmembrane region" description="Helical" evidence="7">
    <location>
        <begin position="392"/>
        <end position="410"/>
    </location>
</feature>
<evidence type="ECO:0000313" key="9">
    <source>
        <dbReference type="EMBL" id="AFL68706.1"/>
    </source>
</evidence>
<dbReference type="Gene3D" id="3.40.30.10">
    <property type="entry name" value="Glutaredoxin"/>
    <property type="match status" value="1"/>
</dbReference>
<dbReference type="PROSITE" id="PS51352">
    <property type="entry name" value="THIOREDOXIN_2"/>
    <property type="match status" value="1"/>
</dbReference>
<dbReference type="SUPFAM" id="SSF52833">
    <property type="entry name" value="Thioredoxin-like"/>
    <property type="match status" value="1"/>
</dbReference>
<dbReference type="HOGENOM" id="CLU_014657_3_0_7"/>
<evidence type="ECO:0000256" key="5">
    <source>
        <dbReference type="ARBA" id="ARBA00022989"/>
    </source>
</evidence>
<feature type="transmembrane region" description="Helical" evidence="7">
    <location>
        <begin position="368"/>
        <end position="386"/>
    </location>
</feature>
<dbReference type="InterPro" id="IPR035671">
    <property type="entry name" value="DsbD_gamma"/>
</dbReference>
<dbReference type="NCBIfam" id="NF001419">
    <property type="entry name" value="PRK00293.1"/>
    <property type="match status" value="1"/>
</dbReference>
<dbReference type="SUPFAM" id="SSF74863">
    <property type="entry name" value="Thiol:disulfide interchange protein DsbD, N-terminal domain (DsbD-alpha)"/>
    <property type="match status" value="1"/>
</dbReference>
<dbReference type="GO" id="GO:0015035">
    <property type="term" value="F:protein-disulfide reductase activity"/>
    <property type="evidence" value="ECO:0007669"/>
    <property type="project" value="TreeGrafter"/>
</dbReference>
<dbReference type="STRING" id="760154.Sulba_1417"/>
<proteinExistence type="predicted"/>
<dbReference type="eggNOG" id="COG4232">
    <property type="taxonomic scope" value="Bacteria"/>
</dbReference>
<dbReference type="InterPro" id="IPR003834">
    <property type="entry name" value="Cyt_c_assmbl_TM_dom"/>
</dbReference>
<keyword evidence="4" id="KW-0201">Cytochrome c-type biogenesis</keyword>
<feature type="transmembrane region" description="Helical" evidence="7">
    <location>
        <begin position="212"/>
        <end position="236"/>
    </location>
</feature>
<dbReference type="GO" id="GO:0045454">
    <property type="term" value="P:cell redox homeostasis"/>
    <property type="evidence" value="ECO:0007669"/>
    <property type="project" value="TreeGrafter"/>
</dbReference>
<dbReference type="KEGG" id="sba:Sulba_1417"/>
<keyword evidence="5 7" id="KW-1133">Transmembrane helix</keyword>
<dbReference type="InterPro" id="IPR013766">
    <property type="entry name" value="Thioredoxin_domain"/>
</dbReference>
<feature type="transmembrane region" description="Helical" evidence="7">
    <location>
        <begin position="291"/>
        <end position="321"/>
    </location>
</feature>
<dbReference type="PANTHER" id="PTHR32234">
    <property type="entry name" value="THIOL:DISULFIDE INTERCHANGE PROTEIN DSBD"/>
    <property type="match status" value="1"/>
</dbReference>
<evidence type="ECO:0000256" key="1">
    <source>
        <dbReference type="ARBA" id="ARBA00004651"/>
    </source>
</evidence>
<dbReference type="PANTHER" id="PTHR32234:SF0">
    <property type="entry name" value="THIOL:DISULFIDE INTERCHANGE PROTEIN DSBD"/>
    <property type="match status" value="1"/>
</dbReference>
<keyword evidence="3 7" id="KW-0812">Transmembrane</keyword>
<organism evidence="9 10">
    <name type="scientific">Sulfurospirillum barnesii (strain ATCC 700032 / DSM 10660 / SES-3)</name>
    <dbReference type="NCBI Taxonomy" id="760154"/>
    <lineage>
        <taxon>Bacteria</taxon>
        <taxon>Pseudomonadati</taxon>
        <taxon>Campylobacterota</taxon>
        <taxon>Epsilonproteobacteria</taxon>
        <taxon>Campylobacterales</taxon>
        <taxon>Sulfurospirillaceae</taxon>
        <taxon>Sulfurospirillum</taxon>
    </lineage>
</organism>
<feature type="transmembrane region" description="Helical" evidence="7">
    <location>
        <begin position="167"/>
        <end position="191"/>
    </location>
</feature>
<dbReference type="Proteomes" id="UP000006176">
    <property type="component" value="Chromosome"/>
</dbReference>
<protein>
    <submittedName>
        <fullName evidence="9">Thiol:disulfide interchange protein</fullName>
    </submittedName>
</protein>
<dbReference type="InterPro" id="IPR036249">
    <property type="entry name" value="Thioredoxin-like_sf"/>
</dbReference>
<dbReference type="CDD" id="cd02953">
    <property type="entry name" value="DsbDgamma"/>
    <property type="match status" value="1"/>
</dbReference>
<dbReference type="Pfam" id="PF02683">
    <property type="entry name" value="DsbD_TM"/>
    <property type="match status" value="1"/>
</dbReference>
<feature type="transmembrane region" description="Helical" evidence="7">
    <location>
        <begin position="248"/>
        <end position="270"/>
    </location>
</feature>
<reference evidence="9 10" key="1">
    <citation type="submission" date="2012-06" db="EMBL/GenBank/DDBJ databases">
        <title>Complete sequence of Sulfurospirillum barnesii SES-3.</title>
        <authorList>
            <consortium name="US DOE Joint Genome Institute"/>
            <person name="Lucas S."/>
            <person name="Han J."/>
            <person name="Lapidus A."/>
            <person name="Cheng J.-F."/>
            <person name="Goodwin L."/>
            <person name="Pitluck S."/>
            <person name="Peters L."/>
            <person name="Ovchinnikova G."/>
            <person name="Lu M."/>
            <person name="Detter J.C."/>
            <person name="Han C."/>
            <person name="Tapia R."/>
            <person name="Land M."/>
            <person name="Hauser L."/>
            <person name="Kyrpides N."/>
            <person name="Ivanova N."/>
            <person name="Pagani I."/>
            <person name="Stolz J."/>
            <person name="Arkin A."/>
            <person name="Dehal P."/>
            <person name="Oremland R."/>
            <person name="Saltikov C."/>
            <person name="Basu P."/>
            <person name="Hollibaugh J."/>
            <person name="Newman D."/>
            <person name="Stolyar S."/>
            <person name="Hazen T."/>
            <person name="Woyke T."/>
        </authorList>
    </citation>
    <scope>NUCLEOTIDE SEQUENCE [LARGE SCALE GENOMIC DNA]</scope>
    <source>
        <strain evidence="10">ATCC 700032 / DSM 10660 / SES-3</strain>
    </source>
</reference>
<dbReference type="EMBL" id="CP003333">
    <property type="protein sequence ID" value="AFL68706.1"/>
    <property type="molecule type" value="Genomic_DNA"/>
</dbReference>
<sequence length="582" mass="64480">MRYIQRYVLLFFILIVSLFGVEKSKVLTPEEAFDVQFTQSRQGVVIKVGLGEGIYLYDDKMKLELTKPKLLDLMSWVERPAPEPHEEYLIQQKSFELFIPQMLLDEYATNGSATLKFSYQGCSMLGICYQPMNKEIVLGKNGVSFETNSLTLSEQDAIAKQLMQGNVFWVVLSFFGFGLLLSLTPCVFPMIPILSSIIVSQPSMKMNAKKGFLLSLVYVLAMSFAYTIAGILAALFGANLQASLQNPWVISVFSLIFILLALSMFGFYEIKMPNFIQTKISKKTGEMQTQGVFGIAIMGFLSALIVGPCVAAPLAGALIYIGQSGDVVLGGLALFVMSLGMGVPLLLIGTTAGRYMPRPGLWMQRVSAIFGVMLLGVAIWMLSRILPAHVSMALWTLLVVSSAIYFGALEPSKTEASGWNKLLKSFLVLFLVYGLLLFVGFISGAHNPLRPLEKLTTKEGLSAEPSSLFTKVKTIDALNTHLKNATKPVMLDFYADWCVNCVEFEHLTFSDERVKEKLAHFTLLKADVTYNTSDDQALQKAFTIYGPPAILFFKEGKEVQELRLVGFKNADEFLAHLEKLGV</sequence>
<dbReference type="PATRIC" id="fig|760154.4.peg.1421"/>
<evidence type="ECO:0000256" key="7">
    <source>
        <dbReference type="SAM" id="Phobius"/>
    </source>
</evidence>
<evidence type="ECO:0000256" key="3">
    <source>
        <dbReference type="ARBA" id="ARBA00022692"/>
    </source>
</evidence>
<dbReference type="InterPro" id="IPR036929">
    <property type="entry name" value="DsbDN_sf"/>
</dbReference>
<keyword evidence="10" id="KW-1185">Reference proteome</keyword>
<evidence type="ECO:0000256" key="2">
    <source>
        <dbReference type="ARBA" id="ARBA00022475"/>
    </source>
</evidence>
<dbReference type="GO" id="GO:0005886">
    <property type="term" value="C:plasma membrane"/>
    <property type="evidence" value="ECO:0007669"/>
    <property type="project" value="UniProtKB-SubCell"/>
</dbReference>
<feature type="transmembrane region" description="Helical" evidence="7">
    <location>
        <begin position="327"/>
        <end position="348"/>
    </location>
</feature>
<dbReference type="InterPro" id="IPR028250">
    <property type="entry name" value="DsbDN"/>
</dbReference>
<accession>I3XXN2</accession>
<evidence type="ECO:0000313" key="10">
    <source>
        <dbReference type="Proteomes" id="UP000006176"/>
    </source>
</evidence>
<dbReference type="Gene3D" id="2.60.40.1250">
    <property type="entry name" value="Thiol:disulfide interchange protein DsbD, N-terminal domain"/>
    <property type="match status" value="1"/>
</dbReference>
<dbReference type="GO" id="GO:0017004">
    <property type="term" value="P:cytochrome complex assembly"/>
    <property type="evidence" value="ECO:0007669"/>
    <property type="project" value="UniProtKB-KW"/>
</dbReference>
<evidence type="ECO:0000256" key="6">
    <source>
        <dbReference type="ARBA" id="ARBA00023136"/>
    </source>
</evidence>
<name>I3XXN2_SULBS</name>
<feature type="domain" description="Thioredoxin" evidence="8">
    <location>
        <begin position="457"/>
        <end position="582"/>
    </location>
</feature>
<gene>
    <name evidence="9" type="ordered locus">Sulba_1417</name>
</gene>
<keyword evidence="6 7" id="KW-0472">Membrane</keyword>
<dbReference type="AlphaFoldDB" id="I3XXN2"/>
<feature type="transmembrane region" description="Helical" evidence="7">
    <location>
        <begin position="422"/>
        <end position="442"/>
    </location>
</feature>
<dbReference type="Pfam" id="PF11412">
    <property type="entry name" value="DsbD_N"/>
    <property type="match status" value="1"/>
</dbReference>
<evidence type="ECO:0000259" key="8">
    <source>
        <dbReference type="PROSITE" id="PS51352"/>
    </source>
</evidence>
<evidence type="ECO:0000256" key="4">
    <source>
        <dbReference type="ARBA" id="ARBA00022748"/>
    </source>
</evidence>
<keyword evidence="2" id="KW-1003">Cell membrane</keyword>
<dbReference type="Pfam" id="PF13899">
    <property type="entry name" value="Thioredoxin_7"/>
    <property type="match status" value="1"/>
</dbReference>
<comment type="subcellular location">
    <subcellularLocation>
        <location evidence="1">Cell membrane</location>
        <topology evidence="1">Multi-pass membrane protein</topology>
    </subcellularLocation>
</comment>